<keyword evidence="2" id="KW-0472">Membrane</keyword>
<dbReference type="AlphaFoldDB" id="A0A0D2NKX2"/>
<dbReference type="EMBL" id="KN817607">
    <property type="protein sequence ID" value="KJA17196.1"/>
    <property type="molecule type" value="Genomic_DNA"/>
</dbReference>
<dbReference type="OMA" id="GTAMKGM"/>
<feature type="transmembrane region" description="Helical" evidence="2">
    <location>
        <begin position="82"/>
        <end position="103"/>
    </location>
</feature>
<sequence length="296" mass="32089">MVTTAISVLYLANVANTGLEWFFLRKVFITHGETRGTAFDVVDQANTLESFLGATLSAIVFVISDSLLIWRCYKVWGNSLRAIYLALVLLLAETALYLSIVIIPCASNLDPAVPTRITLNKLTGAALFMTFGVTLLTTVLIAYPIYSFARRDSRNRTKRAFKDIAEVLVQSSAAYSLTALLSGVVAIVPQNDSNETVWFAVQNYSGSLLFVIAGMAPTIMVARVAMQELPQVVDTRTAHLSDLEFRGHSHPSGHTTQILSHGIRAPTGGRDNESPESKGARDAEKRGPIDAAVEGA</sequence>
<dbReference type="OrthoDB" id="3265004at2759"/>
<feature type="transmembrane region" description="Helical" evidence="2">
    <location>
        <begin position="208"/>
        <end position="226"/>
    </location>
</feature>
<keyword evidence="2" id="KW-1133">Transmembrane helix</keyword>
<dbReference type="Proteomes" id="UP000054270">
    <property type="component" value="Unassembled WGS sequence"/>
</dbReference>
<keyword evidence="4" id="KW-1185">Reference proteome</keyword>
<accession>A0A0D2NKX2</accession>
<dbReference type="STRING" id="945553.A0A0D2NKX2"/>
<evidence type="ECO:0000256" key="1">
    <source>
        <dbReference type="SAM" id="MobiDB-lite"/>
    </source>
</evidence>
<feature type="transmembrane region" description="Helical" evidence="2">
    <location>
        <begin position="51"/>
        <end position="70"/>
    </location>
</feature>
<feature type="region of interest" description="Disordered" evidence="1">
    <location>
        <begin position="246"/>
        <end position="296"/>
    </location>
</feature>
<evidence type="ECO:0000313" key="4">
    <source>
        <dbReference type="Proteomes" id="UP000054270"/>
    </source>
</evidence>
<feature type="compositionally biased region" description="Basic and acidic residues" evidence="1">
    <location>
        <begin position="270"/>
        <end position="288"/>
    </location>
</feature>
<reference evidence="4" key="1">
    <citation type="submission" date="2014-04" db="EMBL/GenBank/DDBJ databases">
        <title>Evolutionary Origins and Diversification of the Mycorrhizal Mutualists.</title>
        <authorList>
            <consortium name="DOE Joint Genome Institute"/>
            <consortium name="Mycorrhizal Genomics Consortium"/>
            <person name="Kohler A."/>
            <person name="Kuo A."/>
            <person name="Nagy L.G."/>
            <person name="Floudas D."/>
            <person name="Copeland A."/>
            <person name="Barry K.W."/>
            <person name="Cichocki N."/>
            <person name="Veneault-Fourrey C."/>
            <person name="LaButti K."/>
            <person name="Lindquist E.A."/>
            <person name="Lipzen A."/>
            <person name="Lundell T."/>
            <person name="Morin E."/>
            <person name="Murat C."/>
            <person name="Riley R."/>
            <person name="Ohm R."/>
            <person name="Sun H."/>
            <person name="Tunlid A."/>
            <person name="Henrissat B."/>
            <person name="Grigoriev I.V."/>
            <person name="Hibbett D.S."/>
            <person name="Martin F."/>
        </authorList>
    </citation>
    <scope>NUCLEOTIDE SEQUENCE [LARGE SCALE GENOMIC DNA]</scope>
    <source>
        <strain evidence="4">FD-334 SS-4</strain>
    </source>
</reference>
<evidence type="ECO:0000313" key="3">
    <source>
        <dbReference type="EMBL" id="KJA17196.1"/>
    </source>
</evidence>
<keyword evidence="2" id="KW-0812">Transmembrane</keyword>
<proteinExistence type="predicted"/>
<feature type="transmembrane region" description="Helical" evidence="2">
    <location>
        <begin position="123"/>
        <end position="146"/>
    </location>
</feature>
<gene>
    <name evidence="3" type="ORF">HYPSUDRAFT_206367</name>
</gene>
<organism evidence="3 4">
    <name type="scientific">Hypholoma sublateritium (strain FD-334 SS-4)</name>
    <dbReference type="NCBI Taxonomy" id="945553"/>
    <lineage>
        <taxon>Eukaryota</taxon>
        <taxon>Fungi</taxon>
        <taxon>Dikarya</taxon>
        <taxon>Basidiomycota</taxon>
        <taxon>Agaricomycotina</taxon>
        <taxon>Agaricomycetes</taxon>
        <taxon>Agaricomycetidae</taxon>
        <taxon>Agaricales</taxon>
        <taxon>Agaricineae</taxon>
        <taxon>Strophariaceae</taxon>
        <taxon>Hypholoma</taxon>
    </lineage>
</organism>
<name>A0A0D2NKX2_HYPSF</name>
<evidence type="ECO:0000256" key="2">
    <source>
        <dbReference type="SAM" id="Phobius"/>
    </source>
</evidence>
<feature type="transmembrane region" description="Helical" evidence="2">
    <location>
        <begin position="167"/>
        <end position="188"/>
    </location>
</feature>
<protein>
    <submittedName>
        <fullName evidence="3">Uncharacterized protein</fullName>
    </submittedName>
</protein>